<dbReference type="PANTHER" id="PTHR30457:SF12">
    <property type="entry name" value="5'_3'-NUCLEOTIDASE SURE"/>
    <property type="match status" value="1"/>
</dbReference>
<keyword evidence="12" id="KW-1185">Reference proteome</keyword>
<keyword evidence="8 9" id="KW-0378">Hydrolase</keyword>
<reference evidence="12" key="1">
    <citation type="submission" date="2017-02" db="EMBL/GenBank/DDBJ databases">
        <authorList>
            <person name="Varghese N."/>
            <person name="Submissions S."/>
        </authorList>
    </citation>
    <scope>NUCLEOTIDE SEQUENCE [LARGE SCALE GENOMIC DNA]</scope>
    <source>
        <strain evidence="12">USBA 833</strain>
    </source>
</reference>
<gene>
    <name evidence="9" type="primary">surE</name>
    <name evidence="11" type="ORF">SAMN05443428_10543</name>
</gene>
<dbReference type="PANTHER" id="PTHR30457">
    <property type="entry name" value="5'-NUCLEOTIDASE SURE"/>
    <property type="match status" value="1"/>
</dbReference>
<comment type="subcellular location">
    <subcellularLocation>
        <location evidence="3 9">Cytoplasm</location>
    </subcellularLocation>
</comment>
<comment type="catalytic activity">
    <reaction evidence="1 9">
        <text>a ribonucleoside 5'-phosphate + H2O = a ribonucleoside + phosphate</text>
        <dbReference type="Rhea" id="RHEA:12484"/>
        <dbReference type="ChEBI" id="CHEBI:15377"/>
        <dbReference type="ChEBI" id="CHEBI:18254"/>
        <dbReference type="ChEBI" id="CHEBI:43474"/>
        <dbReference type="ChEBI" id="CHEBI:58043"/>
        <dbReference type="EC" id="3.1.3.5"/>
    </reaction>
</comment>
<evidence type="ECO:0000256" key="6">
    <source>
        <dbReference type="ARBA" id="ARBA00022723"/>
    </source>
</evidence>
<evidence type="ECO:0000313" key="12">
    <source>
        <dbReference type="Proteomes" id="UP000190105"/>
    </source>
</evidence>
<dbReference type="NCBIfam" id="TIGR00087">
    <property type="entry name" value="surE"/>
    <property type="match status" value="1"/>
</dbReference>
<dbReference type="GO" id="GO:0005737">
    <property type="term" value="C:cytoplasm"/>
    <property type="evidence" value="ECO:0007669"/>
    <property type="project" value="UniProtKB-SubCell"/>
</dbReference>
<dbReference type="InterPro" id="IPR002828">
    <property type="entry name" value="SurE-like_Pase/nucleotidase"/>
</dbReference>
<feature type="binding site" evidence="9">
    <location>
        <position position="9"/>
    </location>
    <ligand>
        <name>a divalent metal cation</name>
        <dbReference type="ChEBI" id="CHEBI:60240"/>
    </ligand>
</feature>
<evidence type="ECO:0000256" key="7">
    <source>
        <dbReference type="ARBA" id="ARBA00022741"/>
    </source>
</evidence>
<name>A0A1T4X128_9CLOT</name>
<comment type="similarity">
    <text evidence="4 9">Belongs to the SurE nucleotidase family.</text>
</comment>
<dbReference type="AlphaFoldDB" id="A0A1T4X128"/>
<dbReference type="GO" id="GO:0004309">
    <property type="term" value="F:exopolyphosphatase activity"/>
    <property type="evidence" value="ECO:0007669"/>
    <property type="project" value="TreeGrafter"/>
</dbReference>
<dbReference type="GO" id="GO:0000166">
    <property type="term" value="F:nucleotide binding"/>
    <property type="evidence" value="ECO:0007669"/>
    <property type="project" value="UniProtKB-KW"/>
</dbReference>
<keyword evidence="6 9" id="KW-0479">Metal-binding</keyword>
<dbReference type="FunFam" id="3.40.1210.10:FF:000001">
    <property type="entry name" value="5'/3'-nucleotidase SurE"/>
    <property type="match status" value="1"/>
</dbReference>
<keyword evidence="5 9" id="KW-0963">Cytoplasm</keyword>
<dbReference type="OrthoDB" id="9780815at2"/>
<accession>A0A1T4X128</accession>
<evidence type="ECO:0000256" key="2">
    <source>
        <dbReference type="ARBA" id="ARBA00001946"/>
    </source>
</evidence>
<dbReference type="GO" id="GO:0008254">
    <property type="term" value="F:3'-nucleotidase activity"/>
    <property type="evidence" value="ECO:0007669"/>
    <property type="project" value="TreeGrafter"/>
</dbReference>
<dbReference type="Pfam" id="PF01975">
    <property type="entry name" value="SurE"/>
    <property type="match status" value="1"/>
</dbReference>
<comment type="function">
    <text evidence="9">Nucleotidase that shows phosphatase activity on nucleoside 5'-monophosphates.</text>
</comment>
<comment type="cofactor">
    <cofactor evidence="2">
        <name>Mg(2+)</name>
        <dbReference type="ChEBI" id="CHEBI:18420"/>
    </cofactor>
</comment>
<protein>
    <recommendedName>
        <fullName evidence="9">5'-nucleotidase SurE</fullName>
        <ecNumber evidence="9">3.1.3.5</ecNumber>
    </recommendedName>
    <alternativeName>
        <fullName evidence="9">Nucleoside 5'-monophosphate phosphohydrolase</fullName>
    </alternativeName>
</protein>
<evidence type="ECO:0000256" key="1">
    <source>
        <dbReference type="ARBA" id="ARBA00000815"/>
    </source>
</evidence>
<feature type="binding site" evidence="9">
    <location>
        <position position="8"/>
    </location>
    <ligand>
        <name>a divalent metal cation</name>
        <dbReference type="ChEBI" id="CHEBI:60240"/>
    </ligand>
</feature>
<dbReference type="EC" id="3.1.3.5" evidence="9"/>
<dbReference type="Proteomes" id="UP000190105">
    <property type="component" value="Unassembled WGS sequence"/>
</dbReference>
<evidence type="ECO:0000256" key="9">
    <source>
        <dbReference type="HAMAP-Rule" id="MF_00060"/>
    </source>
</evidence>
<sequence length="256" mass="28617">MRILITNDDGINSIGLHELIKEIEKENEVIVVAPSEQRSACGHSVTLHRPIVIKEVKIDGIKSKAFSVDGTPADCVKIAIDKISSYKFDKIISGINLGYNLGTDVIYSGTVSAAIEGAIYKIPSIAVSLGYDENIELNFSEDKYRLAAEYTNKILKQSSNDRLNDVVLNINVPPIEKNEIKGIKVCELGNRIYQNCYIESPTKEGEIGYKLQGTPKDIDDENTDVYNIKRGYVTITPLHYDLTNFKIIKEVSKWFI</sequence>
<dbReference type="InterPro" id="IPR030048">
    <property type="entry name" value="SurE"/>
</dbReference>
<feature type="domain" description="Survival protein SurE-like phosphatase/nucleotidase" evidence="10">
    <location>
        <begin position="3"/>
        <end position="194"/>
    </location>
</feature>
<organism evidence="11 12">
    <name type="scientific">Caloramator quimbayensis</name>
    <dbReference type="NCBI Taxonomy" id="1147123"/>
    <lineage>
        <taxon>Bacteria</taxon>
        <taxon>Bacillati</taxon>
        <taxon>Bacillota</taxon>
        <taxon>Clostridia</taxon>
        <taxon>Eubacteriales</taxon>
        <taxon>Clostridiaceae</taxon>
        <taxon>Caloramator</taxon>
    </lineage>
</organism>
<dbReference type="SUPFAM" id="SSF64167">
    <property type="entry name" value="SurE-like"/>
    <property type="match status" value="1"/>
</dbReference>
<dbReference type="HAMAP" id="MF_00060">
    <property type="entry name" value="SurE"/>
    <property type="match status" value="1"/>
</dbReference>
<keyword evidence="7 9" id="KW-0547">Nucleotide-binding</keyword>
<dbReference type="GO" id="GO:0008253">
    <property type="term" value="F:5'-nucleotidase activity"/>
    <property type="evidence" value="ECO:0007669"/>
    <property type="project" value="UniProtKB-UniRule"/>
</dbReference>
<feature type="binding site" evidence="9">
    <location>
        <position position="96"/>
    </location>
    <ligand>
        <name>a divalent metal cation</name>
        <dbReference type="ChEBI" id="CHEBI:60240"/>
    </ligand>
</feature>
<evidence type="ECO:0000256" key="8">
    <source>
        <dbReference type="ARBA" id="ARBA00022801"/>
    </source>
</evidence>
<dbReference type="EMBL" id="FUYH01000005">
    <property type="protein sequence ID" value="SKA83137.1"/>
    <property type="molecule type" value="Genomic_DNA"/>
</dbReference>
<evidence type="ECO:0000259" key="10">
    <source>
        <dbReference type="Pfam" id="PF01975"/>
    </source>
</evidence>
<comment type="cofactor">
    <cofactor evidence="9">
        <name>a divalent metal cation</name>
        <dbReference type="ChEBI" id="CHEBI:60240"/>
    </cofactor>
    <text evidence="9">Binds 1 divalent metal cation per subunit.</text>
</comment>
<evidence type="ECO:0000256" key="3">
    <source>
        <dbReference type="ARBA" id="ARBA00004496"/>
    </source>
</evidence>
<evidence type="ECO:0000313" key="11">
    <source>
        <dbReference type="EMBL" id="SKA83137.1"/>
    </source>
</evidence>
<proteinExistence type="inferred from homology"/>
<dbReference type="GO" id="GO:0046872">
    <property type="term" value="F:metal ion binding"/>
    <property type="evidence" value="ECO:0007669"/>
    <property type="project" value="UniProtKB-UniRule"/>
</dbReference>
<evidence type="ECO:0000256" key="4">
    <source>
        <dbReference type="ARBA" id="ARBA00011062"/>
    </source>
</evidence>
<dbReference type="STRING" id="1147123.SAMN05443428_10543"/>
<dbReference type="InterPro" id="IPR036523">
    <property type="entry name" value="SurE-like_sf"/>
</dbReference>
<dbReference type="RefSeq" id="WP_078695868.1">
    <property type="nucleotide sequence ID" value="NZ_FUYH01000005.1"/>
</dbReference>
<evidence type="ECO:0000256" key="5">
    <source>
        <dbReference type="ARBA" id="ARBA00022490"/>
    </source>
</evidence>
<dbReference type="NCBIfam" id="NF010543">
    <property type="entry name" value="PRK13933.1"/>
    <property type="match status" value="1"/>
</dbReference>
<dbReference type="Gene3D" id="3.40.1210.10">
    <property type="entry name" value="Survival protein SurE-like phosphatase/nucleotidase"/>
    <property type="match status" value="1"/>
</dbReference>
<feature type="binding site" evidence="9">
    <location>
        <position position="39"/>
    </location>
    <ligand>
        <name>a divalent metal cation</name>
        <dbReference type="ChEBI" id="CHEBI:60240"/>
    </ligand>
</feature>